<gene>
    <name evidence="1" type="ORF">BFJ68_g763</name>
</gene>
<dbReference type="Proteomes" id="UP000285860">
    <property type="component" value="Unassembled WGS sequence"/>
</dbReference>
<name>A0A420S681_FUSOX</name>
<evidence type="ECO:0000313" key="1">
    <source>
        <dbReference type="EMBL" id="RKL24762.1"/>
    </source>
</evidence>
<sequence>MKNDKRAHSDLPGIAINFFRGTPPSASAPEVAGFASPLMVAVSHPAAAISGGFTSPWMTPLPLLYSSFKKQLAT</sequence>
<accession>A0A420S681</accession>
<comment type="caution">
    <text evidence="1">The sequence shown here is derived from an EMBL/GenBank/DDBJ whole genome shotgun (WGS) entry which is preliminary data.</text>
</comment>
<organism evidence="1 2">
    <name type="scientific">Fusarium oxysporum</name>
    <name type="common">Fusarium vascular wilt</name>
    <dbReference type="NCBI Taxonomy" id="5507"/>
    <lineage>
        <taxon>Eukaryota</taxon>
        <taxon>Fungi</taxon>
        <taxon>Dikarya</taxon>
        <taxon>Ascomycota</taxon>
        <taxon>Pezizomycotina</taxon>
        <taxon>Sordariomycetes</taxon>
        <taxon>Hypocreomycetidae</taxon>
        <taxon>Hypocreales</taxon>
        <taxon>Nectriaceae</taxon>
        <taxon>Fusarium</taxon>
        <taxon>Fusarium oxysporum species complex</taxon>
    </lineage>
</organism>
<dbReference type="VEuPathDB" id="FungiDB:FOC4_g10007998"/>
<evidence type="ECO:0000313" key="2">
    <source>
        <dbReference type="Proteomes" id="UP000285860"/>
    </source>
</evidence>
<reference evidence="1 2" key="1">
    <citation type="journal article" date="2018" name="Sci. Rep.">
        <title>Characterisation of pathogen-specific regions and novel effector candidates in Fusarium oxysporum f. sp. cepae.</title>
        <authorList>
            <person name="Armitage A.D."/>
            <person name="Taylor A."/>
            <person name="Sobczyk M.K."/>
            <person name="Baxter L."/>
            <person name="Greenfield B.P."/>
            <person name="Bates H.J."/>
            <person name="Wilson F."/>
            <person name="Jackson A.C."/>
            <person name="Ott S."/>
            <person name="Harrison R.J."/>
            <person name="Clarkson J.P."/>
        </authorList>
    </citation>
    <scope>NUCLEOTIDE SEQUENCE [LARGE SCALE GENOMIC DNA]</scope>
    <source>
        <strain evidence="1 2">Fo_A28</strain>
    </source>
</reference>
<protein>
    <submittedName>
        <fullName evidence="1">Uncharacterized protein</fullName>
    </submittedName>
</protein>
<dbReference type="EMBL" id="MRCY01000002">
    <property type="protein sequence ID" value="RKL24762.1"/>
    <property type="molecule type" value="Genomic_DNA"/>
</dbReference>
<proteinExistence type="predicted"/>
<dbReference type="AlphaFoldDB" id="A0A420S681"/>